<gene>
    <name evidence="2" type="ordered locus">Desaci_4268</name>
</gene>
<dbReference type="AlphaFoldDB" id="I4DBE6"/>
<protein>
    <submittedName>
        <fullName evidence="2">Uncharacterized protein</fullName>
    </submittedName>
</protein>
<keyword evidence="3" id="KW-1185">Reference proteome</keyword>
<proteinExistence type="predicted"/>
<dbReference type="RefSeq" id="WP_014829106.1">
    <property type="nucleotide sequence ID" value="NC_018068.1"/>
</dbReference>
<dbReference type="Proteomes" id="UP000002892">
    <property type="component" value="Chromosome"/>
</dbReference>
<evidence type="ECO:0000313" key="3">
    <source>
        <dbReference type="Proteomes" id="UP000002892"/>
    </source>
</evidence>
<dbReference type="EMBL" id="CP003639">
    <property type="protein sequence ID" value="AFM43120.1"/>
    <property type="molecule type" value="Genomic_DNA"/>
</dbReference>
<keyword evidence="1" id="KW-0812">Transmembrane</keyword>
<dbReference type="KEGG" id="dai:Desaci_4268"/>
<keyword evidence="1" id="KW-1133">Transmembrane helix</keyword>
<name>I4DBE6_DESAJ</name>
<dbReference type="OrthoDB" id="9794377at2"/>
<evidence type="ECO:0000313" key="2">
    <source>
        <dbReference type="EMBL" id="AFM43120.1"/>
    </source>
</evidence>
<dbReference type="STRING" id="646529.Desaci_4268"/>
<evidence type="ECO:0000256" key="1">
    <source>
        <dbReference type="SAM" id="Phobius"/>
    </source>
</evidence>
<accession>I4DBE6</accession>
<feature type="transmembrane region" description="Helical" evidence="1">
    <location>
        <begin position="6"/>
        <end position="27"/>
    </location>
</feature>
<dbReference type="HOGENOM" id="CLU_1358123_0_0_9"/>
<reference evidence="2 3" key="1">
    <citation type="journal article" date="2012" name="J. Bacteriol.">
        <title>Complete genome sequences of Desulfosporosinus orientis DSM765T, Desulfosporosinus youngiae DSM17734T, Desulfosporosinus meridiei DSM13257T, and Desulfosporosinus acidiphilus DSM22704T.</title>
        <authorList>
            <person name="Pester M."/>
            <person name="Brambilla E."/>
            <person name="Alazard D."/>
            <person name="Rattei T."/>
            <person name="Weinmaier T."/>
            <person name="Han J."/>
            <person name="Lucas S."/>
            <person name="Lapidus A."/>
            <person name="Cheng J.F."/>
            <person name="Goodwin L."/>
            <person name="Pitluck S."/>
            <person name="Peters L."/>
            <person name="Ovchinnikova G."/>
            <person name="Teshima H."/>
            <person name="Detter J.C."/>
            <person name="Han C.S."/>
            <person name="Tapia R."/>
            <person name="Land M.L."/>
            <person name="Hauser L."/>
            <person name="Kyrpides N.C."/>
            <person name="Ivanova N.N."/>
            <person name="Pagani I."/>
            <person name="Huntmann M."/>
            <person name="Wei C.L."/>
            <person name="Davenport K.W."/>
            <person name="Daligault H."/>
            <person name="Chain P.S."/>
            <person name="Chen A."/>
            <person name="Mavromatis K."/>
            <person name="Markowitz V."/>
            <person name="Szeto E."/>
            <person name="Mikhailova N."/>
            <person name="Pati A."/>
            <person name="Wagner M."/>
            <person name="Woyke T."/>
            <person name="Ollivier B."/>
            <person name="Klenk H.P."/>
            <person name="Spring S."/>
            <person name="Loy A."/>
        </authorList>
    </citation>
    <scope>NUCLEOTIDE SEQUENCE [LARGE SCALE GENOMIC DNA]</scope>
    <source>
        <strain evidence="3">DSM 22704 / JCM 16185 / SJ4</strain>
    </source>
</reference>
<sequence length="203" mass="23339">MLNDVLLIILIVIILVMIIVLISITFVQPKIVSYLKERNYEIAYRNSIKLINQQEWSEAAEILDNLAHSSPKGYKNSFILWCYAYAKDIKTKNPHSTITLNFLPSDYNGEFVEDIKVYATKLEREKVELQKENLAHLTTSFPEPPSEPKIGMTSDQVLESSWGKPTKVNQTTTAYSVREKWIYDSGRTVYLSNGKVIVIQDEF</sequence>
<organism evidence="2 3">
    <name type="scientific">Desulfosporosinus acidiphilus (strain DSM 22704 / JCM 16185 / SJ4)</name>
    <dbReference type="NCBI Taxonomy" id="646529"/>
    <lineage>
        <taxon>Bacteria</taxon>
        <taxon>Bacillati</taxon>
        <taxon>Bacillota</taxon>
        <taxon>Clostridia</taxon>
        <taxon>Eubacteriales</taxon>
        <taxon>Desulfitobacteriaceae</taxon>
        <taxon>Desulfosporosinus</taxon>
    </lineage>
</organism>
<keyword evidence="1" id="KW-0472">Membrane</keyword>
<dbReference type="eggNOG" id="ENOG5033CWD">
    <property type="taxonomic scope" value="Bacteria"/>
</dbReference>